<dbReference type="InterPro" id="IPR036291">
    <property type="entry name" value="NAD(P)-bd_dom_sf"/>
</dbReference>
<comment type="subcellular location">
    <subcellularLocation>
        <location evidence="1">Cytoplasm</location>
    </subcellularLocation>
</comment>
<evidence type="ECO:0000259" key="7">
    <source>
        <dbReference type="SMART" id="SM00829"/>
    </source>
</evidence>
<dbReference type="Pfam" id="PF00107">
    <property type="entry name" value="ADH_zinc_N"/>
    <property type="match status" value="1"/>
</dbReference>
<dbReference type="SUPFAM" id="SSF50129">
    <property type="entry name" value="GroES-like"/>
    <property type="match status" value="1"/>
</dbReference>
<dbReference type="InterPro" id="IPR013149">
    <property type="entry name" value="ADH-like_C"/>
</dbReference>
<dbReference type="RefSeq" id="WP_357975209.1">
    <property type="nucleotide sequence ID" value="NZ_JBFAIH010000003.1"/>
</dbReference>
<evidence type="ECO:0000256" key="1">
    <source>
        <dbReference type="ARBA" id="ARBA00004496"/>
    </source>
</evidence>
<comment type="subunit">
    <text evidence="2">Homotetramer.</text>
</comment>
<dbReference type="InterPro" id="IPR020843">
    <property type="entry name" value="ER"/>
</dbReference>
<keyword evidence="5" id="KW-0694">RNA-binding</keyword>
<feature type="domain" description="Enoyl reductase (ER)" evidence="7">
    <location>
        <begin position="11"/>
        <end position="307"/>
    </location>
</feature>
<dbReference type="PANTHER" id="PTHR44154:SF1">
    <property type="entry name" value="QUINONE OXIDOREDUCTASE"/>
    <property type="match status" value="1"/>
</dbReference>
<keyword evidence="4" id="KW-0521">NADP</keyword>
<keyword evidence="9" id="KW-1185">Reference proteome</keyword>
<dbReference type="Gene3D" id="3.90.180.10">
    <property type="entry name" value="Medium-chain alcohol dehydrogenases, catalytic domain"/>
    <property type="match status" value="1"/>
</dbReference>
<proteinExistence type="predicted"/>
<dbReference type="SUPFAM" id="SSF51735">
    <property type="entry name" value="NAD(P)-binding Rossmann-fold domains"/>
    <property type="match status" value="1"/>
</dbReference>
<organism evidence="8 9">
    <name type="scientific">Nocardia fusca</name>
    <dbReference type="NCBI Taxonomy" id="941183"/>
    <lineage>
        <taxon>Bacteria</taxon>
        <taxon>Bacillati</taxon>
        <taxon>Actinomycetota</taxon>
        <taxon>Actinomycetes</taxon>
        <taxon>Mycobacteriales</taxon>
        <taxon>Nocardiaceae</taxon>
        <taxon>Nocardia</taxon>
    </lineage>
</organism>
<keyword evidence="8" id="KW-0560">Oxidoreductase</keyword>
<evidence type="ECO:0000256" key="4">
    <source>
        <dbReference type="ARBA" id="ARBA00022857"/>
    </source>
</evidence>
<sequence length="309" mass="30843">MSRAVIYERFGGPEVLDVVEVPEPHAGPGEVRVRVKAVGLNPMDWMIAASPQSAGRFGVGLPAGFGSDYAGTIDEVGAGVEGFTEGDRVYGGAIAKAAADYAVLPAAQSALYRLERTPDGIDDEVAAALPTPGLTAAAAVAAIGPGAGDTVLVGGAAGGVGVLTVQLARLAGARVIGTASPGTFDFLRHLGAEPVAYGAGLVDRVRALAPDGLSAAVDLHGTETAEVALALGVSAERISTIAAGPNPPGGVRATGGFEAMPADLEAITDEILAGRIAVPIAARFPLEEIRAAVGLQAGRHAHGKVVVTL</sequence>
<keyword evidence="6" id="KW-0007">Acetylation</keyword>
<dbReference type="EC" id="1.-.-.-" evidence="8"/>
<dbReference type="Pfam" id="PF08240">
    <property type="entry name" value="ADH_N"/>
    <property type="match status" value="1"/>
</dbReference>
<comment type="caution">
    <text evidence="8">The sequence shown here is derived from an EMBL/GenBank/DDBJ whole genome shotgun (WGS) entry which is preliminary data.</text>
</comment>
<dbReference type="CDD" id="cd05289">
    <property type="entry name" value="MDR_like_2"/>
    <property type="match status" value="1"/>
</dbReference>
<accession>A0ABV3F4C9</accession>
<dbReference type="InterPro" id="IPR002364">
    <property type="entry name" value="Quin_OxRdtase/zeta-crystal_CS"/>
</dbReference>
<evidence type="ECO:0000256" key="2">
    <source>
        <dbReference type="ARBA" id="ARBA00011881"/>
    </source>
</evidence>
<name>A0ABV3F4C9_9NOCA</name>
<evidence type="ECO:0000313" key="9">
    <source>
        <dbReference type="Proteomes" id="UP001551658"/>
    </source>
</evidence>
<evidence type="ECO:0000256" key="5">
    <source>
        <dbReference type="ARBA" id="ARBA00022884"/>
    </source>
</evidence>
<dbReference type="EMBL" id="JBFAIH010000003">
    <property type="protein sequence ID" value="MEV0362530.1"/>
    <property type="molecule type" value="Genomic_DNA"/>
</dbReference>
<dbReference type="InterPro" id="IPR011032">
    <property type="entry name" value="GroES-like_sf"/>
</dbReference>
<dbReference type="PANTHER" id="PTHR44154">
    <property type="entry name" value="QUINONE OXIDOREDUCTASE"/>
    <property type="match status" value="1"/>
</dbReference>
<keyword evidence="3" id="KW-0963">Cytoplasm</keyword>
<dbReference type="PROSITE" id="PS01162">
    <property type="entry name" value="QOR_ZETA_CRYSTAL"/>
    <property type="match status" value="1"/>
</dbReference>
<dbReference type="Proteomes" id="UP001551658">
    <property type="component" value="Unassembled WGS sequence"/>
</dbReference>
<dbReference type="SMART" id="SM00829">
    <property type="entry name" value="PKS_ER"/>
    <property type="match status" value="1"/>
</dbReference>
<protein>
    <submittedName>
        <fullName evidence="8">NADP-dependent oxidoreductase</fullName>
        <ecNumber evidence="8">1.-.-.-</ecNumber>
    </submittedName>
</protein>
<reference evidence="8 9" key="1">
    <citation type="submission" date="2024-06" db="EMBL/GenBank/DDBJ databases">
        <title>The Natural Products Discovery Center: Release of the First 8490 Sequenced Strains for Exploring Actinobacteria Biosynthetic Diversity.</title>
        <authorList>
            <person name="Kalkreuter E."/>
            <person name="Kautsar S.A."/>
            <person name="Yang D."/>
            <person name="Bader C.D."/>
            <person name="Teijaro C.N."/>
            <person name="Fluegel L."/>
            <person name="Davis C.M."/>
            <person name="Simpson J.R."/>
            <person name="Lauterbach L."/>
            <person name="Steele A.D."/>
            <person name="Gui C."/>
            <person name="Meng S."/>
            <person name="Li G."/>
            <person name="Viehrig K."/>
            <person name="Ye F."/>
            <person name="Su P."/>
            <person name="Kiefer A.F."/>
            <person name="Nichols A."/>
            <person name="Cepeda A.J."/>
            <person name="Yan W."/>
            <person name="Fan B."/>
            <person name="Jiang Y."/>
            <person name="Adhikari A."/>
            <person name="Zheng C.-J."/>
            <person name="Schuster L."/>
            <person name="Cowan T.M."/>
            <person name="Smanski M.J."/>
            <person name="Chevrette M.G."/>
            <person name="De Carvalho L.P.S."/>
            <person name="Shen B."/>
        </authorList>
    </citation>
    <scope>NUCLEOTIDE SEQUENCE [LARGE SCALE GENOMIC DNA]</scope>
    <source>
        <strain evidence="8 9">NPDC050671</strain>
    </source>
</reference>
<dbReference type="Gene3D" id="3.40.50.720">
    <property type="entry name" value="NAD(P)-binding Rossmann-like Domain"/>
    <property type="match status" value="1"/>
</dbReference>
<evidence type="ECO:0000256" key="3">
    <source>
        <dbReference type="ARBA" id="ARBA00022490"/>
    </source>
</evidence>
<dbReference type="InterPro" id="IPR051603">
    <property type="entry name" value="Zinc-ADH_QOR/CCCR"/>
</dbReference>
<dbReference type="GO" id="GO:0016491">
    <property type="term" value="F:oxidoreductase activity"/>
    <property type="evidence" value="ECO:0007669"/>
    <property type="project" value="UniProtKB-KW"/>
</dbReference>
<dbReference type="InterPro" id="IPR013154">
    <property type="entry name" value="ADH-like_N"/>
</dbReference>
<evidence type="ECO:0000313" key="8">
    <source>
        <dbReference type="EMBL" id="MEV0362530.1"/>
    </source>
</evidence>
<gene>
    <name evidence="8" type="ORF">AB0H72_07485</name>
</gene>
<evidence type="ECO:0000256" key="6">
    <source>
        <dbReference type="ARBA" id="ARBA00022990"/>
    </source>
</evidence>